<evidence type="ECO:0000256" key="3">
    <source>
        <dbReference type="ARBA" id="ARBA00022448"/>
    </source>
</evidence>
<sequence>MNFNMIASSGSAGGSWYIWIILIVVFVGMILMTVIPQRKQKKKMQEMMSSMAVGDKIMTIGGFIGTIVEINSDNDRLTINVGSEEAPVNVVIVRNAVRTKL</sequence>
<dbReference type="GO" id="GO:0015031">
    <property type="term" value="P:protein transport"/>
    <property type="evidence" value="ECO:0007669"/>
    <property type="project" value="UniProtKB-KW"/>
</dbReference>
<reference evidence="11" key="2">
    <citation type="journal article" date="2021" name="PeerJ">
        <title>Extensive microbial diversity within the chicken gut microbiome revealed by metagenomics and culture.</title>
        <authorList>
            <person name="Gilroy R."/>
            <person name="Ravi A."/>
            <person name="Getino M."/>
            <person name="Pursley I."/>
            <person name="Horton D.L."/>
            <person name="Alikhan N.F."/>
            <person name="Baker D."/>
            <person name="Gharbi K."/>
            <person name="Hall N."/>
            <person name="Watson M."/>
            <person name="Adriaenssens E.M."/>
            <person name="Foster-Nyarko E."/>
            <person name="Jarju S."/>
            <person name="Secka A."/>
            <person name="Antonio M."/>
            <person name="Oren A."/>
            <person name="Chaudhuri R.R."/>
            <person name="La Ragione R."/>
            <person name="Hildebrand F."/>
            <person name="Pallen M.J."/>
        </authorList>
    </citation>
    <scope>NUCLEOTIDE SEQUENCE</scope>
    <source>
        <strain evidence="11">18911</strain>
    </source>
</reference>
<feature type="transmembrane region" description="Helical" evidence="10">
    <location>
        <begin position="16"/>
        <end position="35"/>
    </location>
</feature>
<accession>A0A9D1SII9</accession>
<evidence type="ECO:0000313" key="12">
    <source>
        <dbReference type="Proteomes" id="UP000824094"/>
    </source>
</evidence>
<dbReference type="PANTHER" id="PTHR33909">
    <property type="entry name" value="SEC TRANSLOCON ACCESSORY COMPLEX SUBUNIT YAJC"/>
    <property type="match status" value="1"/>
</dbReference>
<keyword evidence="6" id="KW-0653">Protein transport</keyword>
<reference evidence="11" key="1">
    <citation type="submission" date="2020-10" db="EMBL/GenBank/DDBJ databases">
        <authorList>
            <person name="Gilroy R."/>
        </authorList>
    </citation>
    <scope>NUCLEOTIDE SEQUENCE</scope>
    <source>
        <strain evidence="11">18911</strain>
    </source>
</reference>
<protein>
    <submittedName>
        <fullName evidence="11">Preprotein translocase subunit YajC</fullName>
    </submittedName>
</protein>
<gene>
    <name evidence="11" type="primary">yajC</name>
    <name evidence="11" type="ORF">IAB05_05990</name>
</gene>
<keyword evidence="9 10" id="KW-0472">Membrane</keyword>
<evidence type="ECO:0000313" key="11">
    <source>
        <dbReference type="EMBL" id="HIU60923.1"/>
    </source>
</evidence>
<evidence type="ECO:0000256" key="6">
    <source>
        <dbReference type="ARBA" id="ARBA00022927"/>
    </source>
</evidence>
<dbReference type="SMART" id="SM01323">
    <property type="entry name" value="YajC"/>
    <property type="match status" value="1"/>
</dbReference>
<keyword evidence="3" id="KW-0813">Transport</keyword>
<name>A0A9D1SII9_9FIRM</name>
<keyword evidence="4" id="KW-1003">Cell membrane</keyword>
<dbReference type="Proteomes" id="UP000824094">
    <property type="component" value="Unassembled WGS sequence"/>
</dbReference>
<keyword evidence="7 10" id="KW-1133">Transmembrane helix</keyword>
<organism evidence="11 12">
    <name type="scientific">Candidatus Stercoripulliclostridium merdigallinarum</name>
    <dbReference type="NCBI Taxonomy" id="2840951"/>
    <lineage>
        <taxon>Bacteria</taxon>
        <taxon>Bacillati</taxon>
        <taxon>Bacillota</taxon>
        <taxon>Clostridia</taxon>
        <taxon>Eubacteriales</taxon>
        <taxon>Candidatus Stercoripulliclostridium</taxon>
    </lineage>
</organism>
<dbReference type="EMBL" id="DVNF01000175">
    <property type="protein sequence ID" value="HIU60923.1"/>
    <property type="molecule type" value="Genomic_DNA"/>
</dbReference>
<dbReference type="GO" id="GO:0005886">
    <property type="term" value="C:plasma membrane"/>
    <property type="evidence" value="ECO:0007669"/>
    <property type="project" value="UniProtKB-SubCell"/>
</dbReference>
<dbReference type="InterPro" id="IPR003849">
    <property type="entry name" value="Preprotein_translocase_YajC"/>
</dbReference>
<comment type="subcellular location">
    <subcellularLocation>
        <location evidence="1">Cell membrane</location>
        <topology evidence="1">Single-pass membrane protein</topology>
    </subcellularLocation>
</comment>
<evidence type="ECO:0000256" key="5">
    <source>
        <dbReference type="ARBA" id="ARBA00022692"/>
    </source>
</evidence>
<evidence type="ECO:0000256" key="9">
    <source>
        <dbReference type="ARBA" id="ARBA00023136"/>
    </source>
</evidence>
<evidence type="ECO:0000256" key="2">
    <source>
        <dbReference type="ARBA" id="ARBA00006742"/>
    </source>
</evidence>
<dbReference type="NCBIfam" id="TIGR00739">
    <property type="entry name" value="yajC"/>
    <property type="match status" value="1"/>
</dbReference>
<keyword evidence="5 10" id="KW-0812">Transmembrane</keyword>
<evidence type="ECO:0000256" key="4">
    <source>
        <dbReference type="ARBA" id="ARBA00022475"/>
    </source>
</evidence>
<evidence type="ECO:0000256" key="8">
    <source>
        <dbReference type="ARBA" id="ARBA00023010"/>
    </source>
</evidence>
<evidence type="ECO:0000256" key="7">
    <source>
        <dbReference type="ARBA" id="ARBA00022989"/>
    </source>
</evidence>
<dbReference type="PRINTS" id="PR01853">
    <property type="entry name" value="YAJCTRNLCASE"/>
</dbReference>
<proteinExistence type="inferred from homology"/>
<evidence type="ECO:0000256" key="1">
    <source>
        <dbReference type="ARBA" id="ARBA00004162"/>
    </source>
</evidence>
<keyword evidence="8" id="KW-0811">Translocation</keyword>
<evidence type="ECO:0000256" key="10">
    <source>
        <dbReference type="SAM" id="Phobius"/>
    </source>
</evidence>
<dbReference type="AlphaFoldDB" id="A0A9D1SII9"/>
<comment type="similarity">
    <text evidence="2">Belongs to the YajC family.</text>
</comment>
<dbReference type="PANTHER" id="PTHR33909:SF1">
    <property type="entry name" value="SEC TRANSLOCON ACCESSORY COMPLEX SUBUNIT YAJC"/>
    <property type="match status" value="1"/>
</dbReference>
<dbReference type="Pfam" id="PF02699">
    <property type="entry name" value="YajC"/>
    <property type="match status" value="1"/>
</dbReference>
<comment type="caution">
    <text evidence="11">The sequence shown here is derived from an EMBL/GenBank/DDBJ whole genome shotgun (WGS) entry which is preliminary data.</text>
</comment>